<gene>
    <name evidence="1" type="ORF">N7468_004197</name>
</gene>
<reference evidence="1" key="2">
    <citation type="journal article" date="2023" name="IMA Fungus">
        <title>Comparative genomic study of the Penicillium genus elucidates a diverse pangenome and 15 lateral gene transfer events.</title>
        <authorList>
            <person name="Petersen C."/>
            <person name="Sorensen T."/>
            <person name="Nielsen M.R."/>
            <person name="Sondergaard T.E."/>
            <person name="Sorensen J.L."/>
            <person name="Fitzpatrick D.A."/>
            <person name="Frisvad J.C."/>
            <person name="Nielsen K.L."/>
        </authorList>
    </citation>
    <scope>NUCLEOTIDE SEQUENCE</scope>
    <source>
        <strain evidence="1">IBT 19713</strain>
    </source>
</reference>
<reference evidence="1" key="1">
    <citation type="submission" date="2022-11" db="EMBL/GenBank/DDBJ databases">
        <authorList>
            <person name="Petersen C."/>
        </authorList>
    </citation>
    <scope>NUCLEOTIDE SEQUENCE</scope>
    <source>
        <strain evidence="1">IBT 19713</strain>
    </source>
</reference>
<dbReference type="RefSeq" id="XP_058332497.1">
    <property type="nucleotide sequence ID" value="XM_058473494.1"/>
</dbReference>
<dbReference type="GeneID" id="83200797"/>
<dbReference type="Proteomes" id="UP001150941">
    <property type="component" value="Unassembled WGS sequence"/>
</dbReference>
<dbReference type="EMBL" id="JAPQKS010000003">
    <property type="protein sequence ID" value="KAJ5239578.1"/>
    <property type="molecule type" value="Genomic_DNA"/>
</dbReference>
<keyword evidence="2" id="KW-1185">Reference proteome</keyword>
<proteinExistence type="predicted"/>
<name>A0A9W9PAF3_9EURO</name>
<evidence type="ECO:0000313" key="1">
    <source>
        <dbReference type="EMBL" id="KAJ5239578.1"/>
    </source>
</evidence>
<protein>
    <submittedName>
        <fullName evidence="1">Uncharacterized protein</fullName>
    </submittedName>
</protein>
<accession>A0A9W9PAF3</accession>
<organism evidence="1 2">
    <name type="scientific">Penicillium chermesinum</name>
    <dbReference type="NCBI Taxonomy" id="63820"/>
    <lineage>
        <taxon>Eukaryota</taxon>
        <taxon>Fungi</taxon>
        <taxon>Dikarya</taxon>
        <taxon>Ascomycota</taxon>
        <taxon>Pezizomycotina</taxon>
        <taxon>Eurotiomycetes</taxon>
        <taxon>Eurotiomycetidae</taxon>
        <taxon>Eurotiales</taxon>
        <taxon>Aspergillaceae</taxon>
        <taxon>Penicillium</taxon>
    </lineage>
</organism>
<dbReference type="AlphaFoldDB" id="A0A9W9PAF3"/>
<evidence type="ECO:0000313" key="2">
    <source>
        <dbReference type="Proteomes" id="UP001150941"/>
    </source>
</evidence>
<comment type="caution">
    <text evidence="1">The sequence shown here is derived from an EMBL/GenBank/DDBJ whole genome shotgun (WGS) entry which is preliminary data.</text>
</comment>
<sequence>MLFDDALSFLRSSVPSPLSCFAGGISWSADVVPASQRLYTLSIAYFTTRGNSKGSVWPCRSPGSPLIS</sequence>